<evidence type="ECO:0000313" key="2">
    <source>
        <dbReference type="Proteomes" id="UP000664628"/>
    </source>
</evidence>
<accession>A0ABS3JBI7</accession>
<name>A0ABS3JBI7_9BACT</name>
<organism evidence="1 2">
    <name type="scientific">Fibrella forsythiae</name>
    <dbReference type="NCBI Taxonomy" id="2817061"/>
    <lineage>
        <taxon>Bacteria</taxon>
        <taxon>Pseudomonadati</taxon>
        <taxon>Bacteroidota</taxon>
        <taxon>Cytophagia</taxon>
        <taxon>Cytophagales</taxon>
        <taxon>Spirosomataceae</taxon>
        <taxon>Fibrella</taxon>
    </lineage>
</organism>
<evidence type="ECO:0008006" key="3">
    <source>
        <dbReference type="Google" id="ProtNLM"/>
    </source>
</evidence>
<dbReference type="RefSeq" id="WP_207327267.1">
    <property type="nucleotide sequence ID" value="NZ_JAFMYW010000001.1"/>
</dbReference>
<protein>
    <recommendedName>
        <fullName evidence="3">Transposase</fullName>
    </recommendedName>
</protein>
<gene>
    <name evidence="1" type="ORF">J2I46_02075</name>
</gene>
<comment type="caution">
    <text evidence="1">The sequence shown here is derived from an EMBL/GenBank/DDBJ whole genome shotgun (WGS) entry which is preliminary data.</text>
</comment>
<proteinExistence type="predicted"/>
<dbReference type="EMBL" id="JAFMYW010000001">
    <property type="protein sequence ID" value="MBO0947352.1"/>
    <property type="molecule type" value="Genomic_DNA"/>
</dbReference>
<sequence length="78" mass="9074">MGSASLLTPYIKARRDKEQRIYNDYQQLISQPEAMPVVVDSILMKKYNIKSRSTIWSIRGRVQQRMLQSTNELNGKSL</sequence>
<evidence type="ECO:0000313" key="1">
    <source>
        <dbReference type="EMBL" id="MBO0947352.1"/>
    </source>
</evidence>
<reference evidence="1 2" key="1">
    <citation type="submission" date="2021-03" db="EMBL/GenBank/DDBJ databases">
        <title>Fibrella sp. HMF5405 genome sequencing and assembly.</title>
        <authorList>
            <person name="Kang H."/>
            <person name="Kim H."/>
            <person name="Bae S."/>
            <person name="Joh K."/>
        </authorList>
    </citation>
    <scope>NUCLEOTIDE SEQUENCE [LARGE SCALE GENOMIC DNA]</scope>
    <source>
        <strain evidence="1 2">HMF5405</strain>
    </source>
</reference>
<dbReference type="Proteomes" id="UP000664628">
    <property type="component" value="Unassembled WGS sequence"/>
</dbReference>
<keyword evidence="2" id="KW-1185">Reference proteome</keyword>